<dbReference type="EMBL" id="JACMSE010000001">
    <property type="protein sequence ID" value="MBC2888207.1"/>
    <property type="molecule type" value="Genomic_DNA"/>
</dbReference>
<keyword evidence="4" id="KW-1185">Reference proteome</keyword>
<keyword evidence="3" id="KW-0418">Kinase</keyword>
<proteinExistence type="predicted"/>
<sequence length="346" mass="37511">MHIHSGNRVEGRGLASHPLSIDLVSKSSRSSVFVCRLASGAASQRACCLKTMRAEGSYLRHQVELLARLAEDSRSRSAEGEGGTPRVLTYGVVGESPPGSDRGKLLYVVTTWIEGTALSHVIAQRTRGCRSVPLAEALSLLFDVAVGLRDLGRFDANAPLIHQDVKPSNIIVSPSPRNRATIIDFDTAFFLGGPTDAVPCGSYGYTAPEGVIRNEGWENDTMDVFSFGIVAHEVLTGLWPYPFPPSPQRGLSFWSAYYRQGAGPRVDDRLPRDIRRTIQACVSLDPAARPSVFELVERMERLKDRYAGSNASCPPADVSQPLPTPADTPRFRPDLPAGDITNGVAQ</sequence>
<dbReference type="Proteomes" id="UP000587396">
    <property type="component" value="Unassembled WGS sequence"/>
</dbReference>
<dbReference type="AlphaFoldDB" id="A0A842J8Z3"/>
<organism evidence="3 4">
    <name type="scientific">Gordonibacter massiliensis</name>
    <name type="common">ex Traore et al. 2017</name>
    <dbReference type="NCBI Taxonomy" id="1841863"/>
    <lineage>
        <taxon>Bacteria</taxon>
        <taxon>Bacillati</taxon>
        <taxon>Actinomycetota</taxon>
        <taxon>Coriobacteriia</taxon>
        <taxon>Eggerthellales</taxon>
        <taxon>Eggerthellaceae</taxon>
        <taxon>Gordonibacter</taxon>
    </lineage>
</organism>
<dbReference type="Gene3D" id="1.10.510.10">
    <property type="entry name" value="Transferase(Phosphotransferase) domain 1"/>
    <property type="match status" value="1"/>
</dbReference>
<dbReference type="InterPro" id="IPR000719">
    <property type="entry name" value="Prot_kinase_dom"/>
</dbReference>
<dbReference type="PROSITE" id="PS50011">
    <property type="entry name" value="PROTEIN_KINASE_DOM"/>
    <property type="match status" value="1"/>
</dbReference>
<dbReference type="PANTHER" id="PTHR44329:SF289">
    <property type="entry name" value="SERINE_THREONINE-PROTEIN KINASE VIK"/>
    <property type="match status" value="1"/>
</dbReference>
<dbReference type="InterPro" id="IPR051681">
    <property type="entry name" value="Ser/Thr_Kinases-Pseudokinases"/>
</dbReference>
<dbReference type="Pfam" id="PF00069">
    <property type="entry name" value="Pkinase"/>
    <property type="match status" value="1"/>
</dbReference>
<feature type="domain" description="Protein kinase" evidence="2">
    <location>
        <begin position="18"/>
        <end position="302"/>
    </location>
</feature>
<protein>
    <submittedName>
        <fullName evidence="3">Protein kinase</fullName>
    </submittedName>
</protein>
<dbReference type="InterPro" id="IPR008271">
    <property type="entry name" value="Ser/Thr_kinase_AS"/>
</dbReference>
<reference evidence="3 4" key="1">
    <citation type="submission" date="2020-08" db="EMBL/GenBank/DDBJ databases">
        <authorList>
            <person name="Liu C."/>
            <person name="Sun Q."/>
        </authorList>
    </citation>
    <scope>NUCLEOTIDE SEQUENCE [LARGE SCALE GENOMIC DNA]</scope>
    <source>
        <strain evidence="3 4">N22</strain>
    </source>
</reference>
<evidence type="ECO:0000313" key="4">
    <source>
        <dbReference type="Proteomes" id="UP000587396"/>
    </source>
</evidence>
<name>A0A842J8Z3_9ACTN</name>
<evidence type="ECO:0000256" key="1">
    <source>
        <dbReference type="SAM" id="MobiDB-lite"/>
    </source>
</evidence>
<dbReference type="InterPro" id="IPR011009">
    <property type="entry name" value="Kinase-like_dom_sf"/>
</dbReference>
<evidence type="ECO:0000313" key="3">
    <source>
        <dbReference type="EMBL" id="MBC2888207.1"/>
    </source>
</evidence>
<accession>A0A842J8Z3</accession>
<dbReference type="RefSeq" id="WP_185904177.1">
    <property type="nucleotide sequence ID" value="NZ_JACMSE010000001.1"/>
</dbReference>
<dbReference type="PANTHER" id="PTHR44329">
    <property type="entry name" value="SERINE/THREONINE-PROTEIN KINASE TNNI3K-RELATED"/>
    <property type="match status" value="1"/>
</dbReference>
<gene>
    <name evidence="3" type="ORF">H7313_02425</name>
</gene>
<dbReference type="GO" id="GO:0005524">
    <property type="term" value="F:ATP binding"/>
    <property type="evidence" value="ECO:0007669"/>
    <property type="project" value="InterPro"/>
</dbReference>
<dbReference type="SUPFAM" id="SSF56112">
    <property type="entry name" value="Protein kinase-like (PK-like)"/>
    <property type="match status" value="1"/>
</dbReference>
<feature type="region of interest" description="Disordered" evidence="1">
    <location>
        <begin position="307"/>
        <end position="346"/>
    </location>
</feature>
<dbReference type="SMART" id="SM00220">
    <property type="entry name" value="S_TKc"/>
    <property type="match status" value="1"/>
</dbReference>
<dbReference type="GO" id="GO:0004674">
    <property type="term" value="F:protein serine/threonine kinase activity"/>
    <property type="evidence" value="ECO:0007669"/>
    <property type="project" value="TreeGrafter"/>
</dbReference>
<evidence type="ECO:0000259" key="2">
    <source>
        <dbReference type="PROSITE" id="PS50011"/>
    </source>
</evidence>
<dbReference type="PROSITE" id="PS00108">
    <property type="entry name" value="PROTEIN_KINASE_ST"/>
    <property type="match status" value="1"/>
</dbReference>
<keyword evidence="3" id="KW-0808">Transferase</keyword>
<comment type="caution">
    <text evidence="3">The sequence shown here is derived from an EMBL/GenBank/DDBJ whole genome shotgun (WGS) entry which is preliminary data.</text>
</comment>